<keyword evidence="3" id="KW-1185">Reference proteome</keyword>
<evidence type="ECO:0000313" key="2">
    <source>
        <dbReference type="EMBL" id="CAG8578297.1"/>
    </source>
</evidence>
<dbReference type="AlphaFoldDB" id="A0A9N9G5C7"/>
<gene>
    <name evidence="2" type="ORF">ALEPTO_LOCUS7136</name>
</gene>
<name>A0A9N9G5C7_9GLOM</name>
<protein>
    <submittedName>
        <fullName evidence="2">1714_t:CDS:1</fullName>
    </submittedName>
</protein>
<feature type="region of interest" description="Disordered" evidence="1">
    <location>
        <begin position="38"/>
        <end position="76"/>
    </location>
</feature>
<dbReference type="EMBL" id="CAJVPS010002881">
    <property type="protein sequence ID" value="CAG8578297.1"/>
    <property type="molecule type" value="Genomic_DNA"/>
</dbReference>
<evidence type="ECO:0000256" key="1">
    <source>
        <dbReference type="SAM" id="MobiDB-lite"/>
    </source>
</evidence>
<reference evidence="2" key="1">
    <citation type="submission" date="2021-06" db="EMBL/GenBank/DDBJ databases">
        <authorList>
            <person name="Kallberg Y."/>
            <person name="Tangrot J."/>
            <person name="Rosling A."/>
        </authorList>
    </citation>
    <scope>NUCLEOTIDE SEQUENCE</scope>
    <source>
        <strain evidence="2">FL130A</strain>
    </source>
</reference>
<dbReference type="Proteomes" id="UP000789508">
    <property type="component" value="Unassembled WGS sequence"/>
</dbReference>
<proteinExistence type="predicted"/>
<organism evidence="2 3">
    <name type="scientific">Ambispora leptoticha</name>
    <dbReference type="NCBI Taxonomy" id="144679"/>
    <lineage>
        <taxon>Eukaryota</taxon>
        <taxon>Fungi</taxon>
        <taxon>Fungi incertae sedis</taxon>
        <taxon>Mucoromycota</taxon>
        <taxon>Glomeromycotina</taxon>
        <taxon>Glomeromycetes</taxon>
        <taxon>Archaeosporales</taxon>
        <taxon>Ambisporaceae</taxon>
        <taxon>Ambispora</taxon>
    </lineage>
</organism>
<feature type="compositionally biased region" description="Basic and acidic residues" evidence="1">
    <location>
        <begin position="66"/>
        <end position="76"/>
    </location>
</feature>
<feature type="non-terminal residue" evidence="2">
    <location>
        <position position="76"/>
    </location>
</feature>
<evidence type="ECO:0000313" key="3">
    <source>
        <dbReference type="Proteomes" id="UP000789508"/>
    </source>
</evidence>
<accession>A0A9N9G5C7</accession>
<comment type="caution">
    <text evidence="2">The sequence shown here is derived from an EMBL/GenBank/DDBJ whole genome shotgun (WGS) entry which is preliminary data.</text>
</comment>
<feature type="region of interest" description="Disordered" evidence="1">
    <location>
        <begin position="1"/>
        <end position="21"/>
    </location>
</feature>
<sequence length="76" mass="8334">MTEQSELSEFPDAPPPYKQDNSIQALFDYVVEQAKPLVASTSRTSEESRSPETISPSDKGVSPEPVIKKPPESIKS</sequence>